<keyword evidence="2 4" id="KW-0547">Nucleotide-binding</keyword>
<dbReference type="GO" id="GO:0005524">
    <property type="term" value="F:ATP binding"/>
    <property type="evidence" value="ECO:0007669"/>
    <property type="project" value="UniProtKB-UniRule"/>
</dbReference>
<dbReference type="PROSITE" id="PS50975">
    <property type="entry name" value="ATP_GRASP"/>
    <property type="match status" value="1"/>
</dbReference>
<name>G5IAP4_9FIRM</name>
<comment type="caution">
    <text evidence="6">The sequence shown here is derived from an EMBL/GenBank/DDBJ whole genome shotgun (WGS) entry which is preliminary data.</text>
</comment>
<evidence type="ECO:0000313" key="7">
    <source>
        <dbReference type="Proteomes" id="UP000005384"/>
    </source>
</evidence>
<dbReference type="HOGENOM" id="CLU_052967_1_0_9"/>
<dbReference type="PANTHER" id="PTHR43585:SF2">
    <property type="entry name" value="ATP-GRASP ENZYME FSQD"/>
    <property type="match status" value="1"/>
</dbReference>
<dbReference type="InterPro" id="IPR011761">
    <property type="entry name" value="ATP-grasp"/>
</dbReference>
<dbReference type="GO" id="GO:0046872">
    <property type="term" value="F:metal ion binding"/>
    <property type="evidence" value="ECO:0007669"/>
    <property type="project" value="InterPro"/>
</dbReference>
<sequence>MKTILVTAIGSFSAGAVIETYRREGYRVVGCDIYPAQWVVNSQDVEAFYQAPYATCRETYVEFIRQVCEKENVDYVVPLTDVEVDVFTELDRDALGARVCISGPEAIGLCRDKYKMEQFLKPLGICQTIPGQLLSETDVELLKYPVVVKPCNGRSSQGLRMVENREQMEQVLRECGPEAERYLVQPKMDGFVVTVDVVREPGTGRTVCLPRRELLRTLNGAGTSVYVFREERLESQCRKIAEAIGVEGCVNLEFVEVVESDEEKTGCGNSLAESGQEADNNRTWYFLECNPRFAGGVAFSCVAGYDMVRNHMRCFEGKPIDEMGAVESQYIARRYQEYVMK</sequence>
<dbReference type="PANTHER" id="PTHR43585">
    <property type="entry name" value="FUMIPYRROLE BIOSYNTHESIS PROTEIN C"/>
    <property type="match status" value="1"/>
</dbReference>
<dbReference type="InterPro" id="IPR052032">
    <property type="entry name" value="ATP-dep_AA_Ligase"/>
</dbReference>
<evidence type="ECO:0000259" key="5">
    <source>
        <dbReference type="PROSITE" id="PS50975"/>
    </source>
</evidence>
<dbReference type="InterPro" id="IPR003806">
    <property type="entry name" value="ATP-grasp_PylC-type"/>
</dbReference>
<gene>
    <name evidence="6" type="ORF">HMPREF9473_00516</name>
</gene>
<dbReference type="RefSeq" id="WP_006778499.1">
    <property type="nucleotide sequence ID" value="NZ_CP040506.1"/>
</dbReference>
<evidence type="ECO:0000313" key="6">
    <source>
        <dbReference type="EMBL" id="EHI61493.1"/>
    </source>
</evidence>
<keyword evidence="1" id="KW-0436">Ligase</keyword>
<evidence type="ECO:0000256" key="4">
    <source>
        <dbReference type="PROSITE-ProRule" id="PRU00409"/>
    </source>
</evidence>
<dbReference type="Gene3D" id="3.30.1490.20">
    <property type="entry name" value="ATP-grasp fold, A domain"/>
    <property type="match status" value="1"/>
</dbReference>
<dbReference type="OrthoDB" id="9803907at2"/>
<dbReference type="Gene3D" id="3.30.470.20">
    <property type="entry name" value="ATP-grasp fold, B domain"/>
    <property type="match status" value="2"/>
</dbReference>
<evidence type="ECO:0000256" key="2">
    <source>
        <dbReference type="ARBA" id="ARBA00022741"/>
    </source>
</evidence>
<accession>G5IAP4</accession>
<dbReference type="EMBL" id="ADLN01000002">
    <property type="protein sequence ID" value="EHI61493.1"/>
    <property type="molecule type" value="Genomic_DNA"/>
</dbReference>
<dbReference type="InterPro" id="IPR013815">
    <property type="entry name" value="ATP_grasp_subdomain_1"/>
</dbReference>
<protein>
    <recommendedName>
        <fullName evidence="5">ATP-grasp domain-containing protein</fullName>
    </recommendedName>
</protein>
<reference evidence="6 7" key="1">
    <citation type="submission" date="2011-08" db="EMBL/GenBank/DDBJ databases">
        <title>The Genome Sequence of Clostridium hathewayi WAL-18680.</title>
        <authorList>
            <consortium name="The Broad Institute Genome Sequencing Platform"/>
            <person name="Earl A."/>
            <person name="Ward D."/>
            <person name="Feldgarden M."/>
            <person name="Gevers D."/>
            <person name="Finegold S.M."/>
            <person name="Summanen P.H."/>
            <person name="Molitoris D.R."/>
            <person name="Song M."/>
            <person name="Daigneault M."/>
            <person name="Allen-Vercoe E."/>
            <person name="Young S.K."/>
            <person name="Zeng Q."/>
            <person name="Gargeya S."/>
            <person name="Fitzgerald M."/>
            <person name="Haas B."/>
            <person name="Abouelleil A."/>
            <person name="Alvarado L."/>
            <person name="Arachchi H.M."/>
            <person name="Berlin A."/>
            <person name="Brown A."/>
            <person name="Chapman S.B."/>
            <person name="Chen Z."/>
            <person name="Dunbar C."/>
            <person name="Freedman E."/>
            <person name="Gearin G."/>
            <person name="Gellesch M."/>
            <person name="Goldberg J."/>
            <person name="Griggs A."/>
            <person name="Gujja S."/>
            <person name="Heiman D."/>
            <person name="Howarth C."/>
            <person name="Larson L."/>
            <person name="Lui A."/>
            <person name="MacDonald P.J.P."/>
            <person name="Montmayeur A."/>
            <person name="Murphy C."/>
            <person name="Neiman D."/>
            <person name="Pearson M."/>
            <person name="Priest M."/>
            <person name="Roberts A."/>
            <person name="Saif S."/>
            <person name="Shea T."/>
            <person name="Shenoy N."/>
            <person name="Sisk P."/>
            <person name="Stolte C."/>
            <person name="Sykes S."/>
            <person name="Wortman J."/>
            <person name="Nusbaum C."/>
            <person name="Birren B."/>
        </authorList>
    </citation>
    <scope>NUCLEOTIDE SEQUENCE [LARGE SCALE GENOMIC DNA]</scope>
    <source>
        <strain evidence="6 7">WAL-18680</strain>
    </source>
</reference>
<dbReference type="Proteomes" id="UP000005384">
    <property type="component" value="Unassembled WGS sequence"/>
</dbReference>
<proteinExistence type="predicted"/>
<feature type="domain" description="ATP-grasp" evidence="5">
    <location>
        <begin position="117"/>
        <end position="316"/>
    </location>
</feature>
<organism evidence="6 7">
    <name type="scientific">Hungatella hathewayi WAL-18680</name>
    <dbReference type="NCBI Taxonomy" id="742737"/>
    <lineage>
        <taxon>Bacteria</taxon>
        <taxon>Bacillati</taxon>
        <taxon>Bacillota</taxon>
        <taxon>Clostridia</taxon>
        <taxon>Lachnospirales</taxon>
        <taxon>Lachnospiraceae</taxon>
        <taxon>Hungatella</taxon>
    </lineage>
</organism>
<dbReference type="AlphaFoldDB" id="G5IAP4"/>
<keyword evidence="7" id="KW-1185">Reference proteome</keyword>
<dbReference type="Gene3D" id="3.40.50.20">
    <property type="match status" value="1"/>
</dbReference>
<dbReference type="PATRIC" id="fig|742737.3.peg.516"/>
<evidence type="ECO:0000256" key="1">
    <source>
        <dbReference type="ARBA" id="ARBA00022598"/>
    </source>
</evidence>
<evidence type="ECO:0000256" key="3">
    <source>
        <dbReference type="ARBA" id="ARBA00022840"/>
    </source>
</evidence>
<keyword evidence="3 4" id="KW-0067">ATP-binding</keyword>
<dbReference type="SUPFAM" id="SSF56059">
    <property type="entry name" value="Glutathione synthetase ATP-binding domain-like"/>
    <property type="match status" value="1"/>
</dbReference>
<dbReference type="GO" id="GO:0016874">
    <property type="term" value="F:ligase activity"/>
    <property type="evidence" value="ECO:0007669"/>
    <property type="project" value="UniProtKB-KW"/>
</dbReference>
<dbReference type="Pfam" id="PF02655">
    <property type="entry name" value="ATP-grasp_3"/>
    <property type="match status" value="1"/>
</dbReference>